<dbReference type="PROSITE" id="PS50850">
    <property type="entry name" value="MFS"/>
    <property type="match status" value="1"/>
</dbReference>
<dbReference type="SUPFAM" id="SSF103473">
    <property type="entry name" value="MFS general substrate transporter"/>
    <property type="match status" value="1"/>
</dbReference>
<feature type="transmembrane region" description="Helical" evidence="5">
    <location>
        <begin position="78"/>
        <end position="100"/>
    </location>
</feature>
<reference evidence="7" key="1">
    <citation type="thesis" date="2020" institute="ProQuest LLC" country="789 East Eisenhower Parkway, Ann Arbor, MI, USA">
        <title>Comparative Genomics and Chromosome Evolution.</title>
        <authorList>
            <person name="Mudd A.B."/>
        </authorList>
    </citation>
    <scope>NUCLEOTIDE SEQUENCE</scope>
    <source>
        <strain evidence="7">Female2</strain>
        <tissue evidence="7">Blood</tissue>
    </source>
</reference>
<dbReference type="GO" id="GO:0022857">
    <property type="term" value="F:transmembrane transporter activity"/>
    <property type="evidence" value="ECO:0007669"/>
    <property type="project" value="InterPro"/>
</dbReference>
<feature type="transmembrane region" description="Helical" evidence="5">
    <location>
        <begin position="254"/>
        <end position="273"/>
    </location>
</feature>
<evidence type="ECO:0000256" key="1">
    <source>
        <dbReference type="ARBA" id="ARBA00004141"/>
    </source>
</evidence>
<dbReference type="GO" id="GO:0016020">
    <property type="term" value="C:membrane"/>
    <property type="evidence" value="ECO:0007669"/>
    <property type="project" value="UniProtKB-SubCell"/>
</dbReference>
<dbReference type="InterPro" id="IPR005828">
    <property type="entry name" value="MFS_sugar_transport-like"/>
</dbReference>
<dbReference type="OrthoDB" id="3936150at2759"/>
<keyword evidence="8" id="KW-1185">Reference proteome</keyword>
<protein>
    <recommendedName>
        <fullName evidence="6">Major facilitator superfamily (MFS) profile domain-containing protein</fullName>
    </recommendedName>
</protein>
<feature type="transmembrane region" description="Helical" evidence="5">
    <location>
        <begin position="344"/>
        <end position="364"/>
    </location>
</feature>
<evidence type="ECO:0000256" key="2">
    <source>
        <dbReference type="ARBA" id="ARBA00022692"/>
    </source>
</evidence>
<evidence type="ECO:0000259" key="6">
    <source>
        <dbReference type="PROSITE" id="PS50850"/>
    </source>
</evidence>
<dbReference type="InterPro" id="IPR036259">
    <property type="entry name" value="MFS_trans_sf"/>
</dbReference>
<proteinExistence type="predicted"/>
<feature type="transmembrane region" description="Helical" evidence="5">
    <location>
        <begin position="280"/>
        <end position="303"/>
    </location>
</feature>
<dbReference type="InterPro" id="IPR020846">
    <property type="entry name" value="MFS_dom"/>
</dbReference>
<accession>A0A8T2J996</accession>
<comment type="subcellular location">
    <subcellularLocation>
        <location evidence="1">Membrane</location>
        <topology evidence="1">Multi-pass membrane protein</topology>
    </subcellularLocation>
</comment>
<dbReference type="PROSITE" id="PS00216">
    <property type="entry name" value="SUGAR_TRANSPORT_1"/>
    <property type="match status" value="1"/>
</dbReference>
<evidence type="ECO:0000256" key="4">
    <source>
        <dbReference type="ARBA" id="ARBA00023136"/>
    </source>
</evidence>
<evidence type="ECO:0000256" key="3">
    <source>
        <dbReference type="ARBA" id="ARBA00022989"/>
    </source>
</evidence>
<evidence type="ECO:0000313" key="8">
    <source>
        <dbReference type="Proteomes" id="UP000812440"/>
    </source>
</evidence>
<dbReference type="InterPro" id="IPR005829">
    <property type="entry name" value="Sugar_transporter_CS"/>
</dbReference>
<dbReference type="PANTHER" id="PTHR24064">
    <property type="entry name" value="SOLUTE CARRIER FAMILY 22 MEMBER"/>
    <property type="match status" value="1"/>
</dbReference>
<keyword evidence="3 5" id="KW-1133">Transmembrane helix</keyword>
<dbReference type="Gene3D" id="1.20.1250.20">
    <property type="entry name" value="MFS general substrate transporter like domains"/>
    <property type="match status" value="2"/>
</dbReference>
<feature type="domain" description="Major facilitator superfamily (MFS) profile" evidence="6">
    <location>
        <begin position="1"/>
        <end position="369"/>
    </location>
</feature>
<evidence type="ECO:0000313" key="7">
    <source>
        <dbReference type="EMBL" id="KAG8439201.1"/>
    </source>
</evidence>
<dbReference type="AlphaFoldDB" id="A0A8T2J996"/>
<feature type="transmembrane region" description="Helical" evidence="5">
    <location>
        <begin position="142"/>
        <end position="160"/>
    </location>
</feature>
<feature type="transmembrane region" description="Helical" evidence="5">
    <location>
        <begin position="223"/>
        <end position="248"/>
    </location>
</feature>
<dbReference type="Proteomes" id="UP000812440">
    <property type="component" value="Chromosome 3"/>
</dbReference>
<feature type="transmembrane region" description="Helical" evidence="5">
    <location>
        <begin position="112"/>
        <end position="136"/>
    </location>
</feature>
<gene>
    <name evidence="7" type="ORF">GDO86_005427</name>
</gene>
<dbReference type="EMBL" id="JAACNH010000006">
    <property type="protein sequence ID" value="KAG8439201.1"/>
    <property type="molecule type" value="Genomic_DNA"/>
</dbReference>
<dbReference type="Pfam" id="PF00083">
    <property type="entry name" value="Sugar_tr"/>
    <property type="match status" value="1"/>
</dbReference>
<comment type="caution">
    <text evidence="7">The sequence shown here is derived from an EMBL/GenBank/DDBJ whole genome shotgun (WGS) entry which is preliminary data.</text>
</comment>
<keyword evidence="2 5" id="KW-0812">Transmembrane</keyword>
<feature type="transmembrane region" description="Helical" evidence="5">
    <location>
        <begin position="54"/>
        <end position="72"/>
    </location>
</feature>
<organism evidence="7 8">
    <name type="scientific">Hymenochirus boettgeri</name>
    <name type="common">Congo dwarf clawed frog</name>
    <dbReference type="NCBI Taxonomy" id="247094"/>
    <lineage>
        <taxon>Eukaryota</taxon>
        <taxon>Metazoa</taxon>
        <taxon>Chordata</taxon>
        <taxon>Craniata</taxon>
        <taxon>Vertebrata</taxon>
        <taxon>Euteleostomi</taxon>
        <taxon>Amphibia</taxon>
        <taxon>Batrachia</taxon>
        <taxon>Anura</taxon>
        <taxon>Pipoidea</taxon>
        <taxon>Pipidae</taxon>
        <taxon>Pipinae</taxon>
        <taxon>Hymenochirus</taxon>
    </lineage>
</organism>
<keyword evidence="4 5" id="KW-0472">Membrane</keyword>
<name>A0A8T2J996_9PIPI</name>
<evidence type="ECO:0000256" key="5">
    <source>
        <dbReference type="SAM" id="Phobius"/>
    </source>
</evidence>
<feature type="transmembrane region" description="Helical" evidence="5">
    <location>
        <begin position="23"/>
        <end position="42"/>
    </location>
</feature>
<sequence>MTDYDQEISFLGDWWNLVCEDDWKGPFATSIYFVGVLIGSFVSGQMSDRFGRKVVLFATMAVQTGFSIIQVFSINWEMFTILFLIIGIGQISNYVAAFILGAEILGKSVRIIYSTLGVCIFYAIGYMLLPLFAYFIREWRMLLLALTAPGLLYIPLWWIIPESPRWLISQGRYQEAEDIVRTAASKNGITPPEDIFNATELLELKCSLHKSHTYLDLLRTRNICIITFLLVLLWMIISMGLLIAWLLLRSFPRRYSTASTLILGGVVLLFINVVPQELSILSIVLVMMGKFGITSAYSIIYVYTAELYPTVVRNMGVGASSMASRIGSIFSPYFVYLGKCFNPFLPFILMGSITILIGIFSLFLPESYNMPLPDTIDEMHKKYKYKSGKKVERENNKKSKIILNTAL</sequence>